<evidence type="ECO:0000313" key="3">
    <source>
        <dbReference type="Proteomes" id="UP001148838"/>
    </source>
</evidence>
<feature type="region of interest" description="Disordered" evidence="1">
    <location>
        <begin position="1"/>
        <end position="41"/>
    </location>
</feature>
<organism evidence="2 3">
    <name type="scientific">Periplaneta americana</name>
    <name type="common">American cockroach</name>
    <name type="synonym">Blatta americana</name>
    <dbReference type="NCBI Taxonomy" id="6978"/>
    <lineage>
        <taxon>Eukaryota</taxon>
        <taxon>Metazoa</taxon>
        <taxon>Ecdysozoa</taxon>
        <taxon>Arthropoda</taxon>
        <taxon>Hexapoda</taxon>
        <taxon>Insecta</taxon>
        <taxon>Pterygota</taxon>
        <taxon>Neoptera</taxon>
        <taxon>Polyneoptera</taxon>
        <taxon>Dictyoptera</taxon>
        <taxon>Blattodea</taxon>
        <taxon>Blattoidea</taxon>
        <taxon>Blattidae</taxon>
        <taxon>Blattinae</taxon>
        <taxon>Periplaneta</taxon>
    </lineage>
</organism>
<evidence type="ECO:0000256" key="1">
    <source>
        <dbReference type="SAM" id="MobiDB-lite"/>
    </source>
</evidence>
<accession>A0ABQ8S765</accession>
<keyword evidence="3" id="KW-1185">Reference proteome</keyword>
<gene>
    <name evidence="2" type="ORF">ANN_22101</name>
</gene>
<dbReference type="EMBL" id="JAJSOF020000033">
    <property type="protein sequence ID" value="KAJ4429897.1"/>
    <property type="molecule type" value="Genomic_DNA"/>
</dbReference>
<proteinExistence type="predicted"/>
<reference evidence="2 3" key="1">
    <citation type="journal article" date="2022" name="Allergy">
        <title>Genome assembly and annotation of Periplaneta americana reveal a comprehensive cockroach allergen profile.</title>
        <authorList>
            <person name="Wang L."/>
            <person name="Xiong Q."/>
            <person name="Saelim N."/>
            <person name="Wang L."/>
            <person name="Nong W."/>
            <person name="Wan A.T."/>
            <person name="Shi M."/>
            <person name="Liu X."/>
            <person name="Cao Q."/>
            <person name="Hui J.H.L."/>
            <person name="Sookrung N."/>
            <person name="Leung T.F."/>
            <person name="Tungtrongchitr A."/>
            <person name="Tsui S.K.W."/>
        </authorList>
    </citation>
    <scope>NUCLEOTIDE SEQUENCE [LARGE SCALE GENOMIC DNA]</scope>
    <source>
        <strain evidence="2">PWHHKU_190912</strain>
    </source>
</reference>
<name>A0ABQ8S765_PERAM</name>
<dbReference type="Proteomes" id="UP001148838">
    <property type="component" value="Unassembled WGS sequence"/>
</dbReference>
<evidence type="ECO:0000313" key="2">
    <source>
        <dbReference type="EMBL" id="KAJ4429897.1"/>
    </source>
</evidence>
<sequence>MIGQLQRPPSARRTNTKPKEGQTDQRTKRKDKLEELETNIPPVGCDGNLHLEQQLSLRRLNINKSSIAPNTNGPQLREILRNRSFESWCKLPHNSKGVILYSECPKANSWMSSKANLSISEYINAIKMSSNLSAVRSVPGRSFNTIRCRHPCCNETETLGHVLRFSRKTELRRKNRQHKARTGIADVLKRRGWEVYEEIHCVSSLDSNRRADIVAIHRTQSKGLVLDPTIRFERGMPCWHNTLMRRRNLFMSPASLT</sequence>
<protein>
    <submittedName>
        <fullName evidence="2">Uncharacterized protein</fullName>
    </submittedName>
</protein>
<comment type="caution">
    <text evidence="2">The sequence shown here is derived from an EMBL/GenBank/DDBJ whole genome shotgun (WGS) entry which is preliminary data.</text>
</comment>
<feature type="compositionally biased region" description="Basic and acidic residues" evidence="1">
    <location>
        <begin position="17"/>
        <end position="35"/>
    </location>
</feature>